<sequence length="141" mass="15753">MRVLSLLFVVLLYFGGSCHSLDLQQLTDTGRAITGCVSQTFRKEADYFILGHHCHFLRTAGFFRWKWTYDGHLSCGDLGTFSETGTCLSRGCALEKPLRKMLLHLFTSGQATKMEVIAEATTASDLEDLDRHKIASFLSAL</sequence>
<feature type="chain" id="PRO_5012370746" evidence="1">
    <location>
        <begin position="21"/>
        <end position="141"/>
    </location>
</feature>
<gene>
    <name evidence="2" type="ORF">BV898_06232</name>
</gene>
<dbReference type="PROSITE" id="PS51257">
    <property type="entry name" value="PROKAR_LIPOPROTEIN"/>
    <property type="match status" value="1"/>
</dbReference>
<protein>
    <submittedName>
        <fullName evidence="2">Uncharacterized protein</fullName>
    </submittedName>
</protein>
<dbReference type="Gene3D" id="3.30.160.320">
    <property type="match status" value="1"/>
</dbReference>
<dbReference type="EMBL" id="MTYJ01000036">
    <property type="protein sequence ID" value="OQV19691.1"/>
    <property type="molecule type" value="Genomic_DNA"/>
</dbReference>
<keyword evidence="3" id="KW-1185">Reference proteome</keyword>
<dbReference type="Proteomes" id="UP000192578">
    <property type="component" value="Unassembled WGS sequence"/>
</dbReference>
<feature type="signal peptide" evidence="1">
    <location>
        <begin position="1"/>
        <end position="20"/>
    </location>
</feature>
<keyword evidence="1" id="KW-0732">Signal</keyword>
<comment type="caution">
    <text evidence="2">The sequence shown here is derived from an EMBL/GenBank/DDBJ whole genome shotgun (WGS) entry which is preliminary data.</text>
</comment>
<proteinExistence type="predicted"/>
<evidence type="ECO:0000256" key="1">
    <source>
        <dbReference type="SAM" id="SignalP"/>
    </source>
</evidence>
<evidence type="ECO:0000313" key="3">
    <source>
        <dbReference type="Proteomes" id="UP000192578"/>
    </source>
</evidence>
<dbReference type="AlphaFoldDB" id="A0A1W0WWW3"/>
<evidence type="ECO:0000313" key="2">
    <source>
        <dbReference type="EMBL" id="OQV19691.1"/>
    </source>
</evidence>
<name>A0A1W0WWW3_HYPEX</name>
<dbReference type="InterPro" id="IPR038539">
    <property type="entry name" value="Anti-LPS_factor/Scygonadin_sf"/>
</dbReference>
<accession>A0A1W0WWW3</accession>
<reference evidence="3" key="1">
    <citation type="submission" date="2017-01" db="EMBL/GenBank/DDBJ databases">
        <title>Comparative genomics of anhydrobiosis in the tardigrade Hypsibius dujardini.</title>
        <authorList>
            <person name="Yoshida Y."/>
            <person name="Koutsovoulos G."/>
            <person name="Laetsch D."/>
            <person name="Stevens L."/>
            <person name="Kumar S."/>
            <person name="Horikawa D."/>
            <person name="Ishino K."/>
            <person name="Komine S."/>
            <person name="Tomita M."/>
            <person name="Blaxter M."/>
            <person name="Arakawa K."/>
        </authorList>
    </citation>
    <scope>NUCLEOTIDE SEQUENCE [LARGE SCALE GENOMIC DNA]</scope>
    <source>
        <strain evidence="3">Z151</strain>
    </source>
</reference>
<organism evidence="2 3">
    <name type="scientific">Hypsibius exemplaris</name>
    <name type="common">Freshwater tardigrade</name>
    <dbReference type="NCBI Taxonomy" id="2072580"/>
    <lineage>
        <taxon>Eukaryota</taxon>
        <taxon>Metazoa</taxon>
        <taxon>Ecdysozoa</taxon>
        <taxon>Tardigrada</taxon>
        <taxon>Eutardigrada</taxon>
        <taxon>Parachela</taxon>
        <taxon>Hypsibioidea</taxon>
        <taxon>Hypsibiidae</taxon>
        <taxon>Hypsibius</taxon>
    </lineage>
</organism>